<keyword evidence="1" id="KW-0812">Transmembrane</keyword>
<gene>
    <name evidence="3" type="ORF">H9757_03225</name>
</gene>
<feature type="domain" description="DUF3887" evidence="2">
    <location>
        <begin position="65"/>
        <end position="158"/>
    </location>
</feature>
<evidence type="ECO:0000313" key="3">
    <source>
        <dbReference type="EMBL" id="HJC38067.1"/>
    </source>
</evidence>
<comment type="caution">
    <text evidence="3">The sequence shown here is derived from an EMBL/GenBank/DDBJ whole genome shotgun (WGS) entry which is preliminary data.</text>
</comment>
<keyword evidence="1" id="KW-0472">Membrane</keyword>
<dbReference type="InterPro" id="IPR024981">
    <property type="entry name" value="DUF3887"/>
</dbReference>
<feature type="transmembrane region" description="Helical" evidence="1">
    <location>
        <begin position="26"/>
        <end position="44"/>
    </location>
</feature>
<accession>A0A9D2SWV1</accession>
<keyword evidence="1" id="KW-1133">Transmembrane helix</keyword>
<protein>
    <submittedName>
        <fullName evidence="3">DUF3887 domain-containing protein</fullName>
    </submittedName>
</protein>
<dbReference type="Pfam" id="PF13026">
    <property type="entry name" value="DUF3887"/>
    <property type="match status" value="1"/>
</dbReference>
<dbReference type="Proteomes" id="UP000823894">
    <property type="component" value="Unassembled WGS sequence"/>
</dbReference>
<organism evidence="3 4">
    <name type="scientific">Candidatus Mediterraneibacter faecigallinarum</name>
    <dbReference type="NCBI Taxonomy" id="2838669"/>
    <lineage>
        <taxon>Bacteria</taxon>
        <taxon>Bacillati</taxon>
        <taxon>Bacillota</taxon>
        <taxon>Clostridia</taxon>
        <taxon>Lachnospirales</taxon>
        <taxon>Lachnospiraceae</taxon>
        <taxon>Mediterraneibacter</taxon>
    </lineage>
</organism>
<dbReference type="EMBL" id="DWWK01000040">
    <property type="protein sequence ID" value="HJC38067.1"/>
    <property type="molecule type" value="Genomic_DNA"/>
</dbReference>
<dbReference type="AlphaFoldDB" id="A0A9D2SWV1"/>
<proteinExistence type="predicted"/>
<evidence type="ECO:0000313" key="4">
    <source>
        <dbReference type="Proteomes" id="UP000823894"/>
    </source>
</evidence>
<reference evidence="3" key="1">
    <citation type="journal article" date="2021" name="PeerJ">
        <title>Extensive microbial diversity within the chicken gut microbiome revealed by metagenomics and culture.</title>
        <authorList>
            <person name="Gilroy R."/>
            <person name="Ravi A."/>
            <person name="Getino M."/>
            <person name="Pursley I."/>
            <person name="Horton D.L."/>
            <person name="Alikhan N.F."/>
            <person name="Baker D."/>
            <person name="Gharbi K."/>
            <person name="Hall N."/>
            <person name="Watson M."/>
            <person name="Adriaenssens E.M."/>
            <person name="Foster-Nyarko E."/>
            <person name="Jarju S."/>
            <person name="Secka A."/>
            <person name="Antonio M."/>
            <person name="Oren A."/>
            <person name="Chaudhuri R.R."/>
            <person name="La Ragione R."/>
            <person name="Hildebrand F."/>
            <person name="Pallen M.J."/>
        </authorList>
    </citation>
    <scope>NUCLEOTIDE SEQUENCE</scope>
    <source>
        <strain evidence="3">ChiGjej1B1-1692</strain>
    </source>
</reference>
<name>A0A9D2SWV1_9FIRM</name>
<sequence length="161" mass="18431">MKKKQKQTTTDPFTTAEKKQKRMRRFITAAVVLLVVSIACWWALPKNSSLESSDLFDAEEVKAKAEEVVQLLNAEDYDSLQEMTVEEVRFNMTKEKMDEAKEQIGSDWGEFQSIEEISTAERSQRNVKAAVVQMVVAYENKDITYMLAFNTDMQLAAFGLQ</sequence>
<reference evidence="3" key="2">
    <citation type="submission" date="2021-04" db="EMBL/GenBank/DDBJ databases">
        <authorList>
            <person name="Gilroy R."/>
        </authorList>
    </citation>
    <scope>NUCLEOTIDE SEQUENCE</scope>
    <source>
        <strain evidence="3">ChiGjej1B1-1692</strain>
    </source>
</reference>
<dbReference type="Gene3D" id="3.10.450.590">
    <property type="match status" value="1"/>
</dbReference>
<evidence type="ECO:0000256" key="1">
    <source>
        <dbReference type="SAM" id="Phobius"/>
    </source>
</evidence>
<evidence type="ECO:0000259" key="2">
    <source>
        <dbReference type="Pfam" id="PF13026"/>
    </source>
</evidence>